<dbReference type="EMBL" id="PQCO01000100">
    <property type="protein sequence ID" value="PUE05043.1"/>
    <property type="molecule type" value="Genomic_DNA"/>
</dbReference>
<evidence type="ECO:0000256" key="9">
    <source>
        <dbReference type="ARBA" id="ARBA00022748"/>
    </source>
</evidence>
<evidence type="ECO:0000256" key="3">
    <source>
        <dbReference type="ARBA" id="ARBA00008741"/>
    </source>
</evidence>
<evidence type="ECO:0000256" key="12">
    <source>
        <dbReference type="RuleBase" id="RU363101"/>
    </source>
</evidence>
<evidence type="ECO:0000256" key="7">
    <source>
        <dbReference type="ARBA" id="ARBA00022519"/>
    </source>
</evidence>
<evidence type="ECO:0000256" key="10">
    <source>
        <dbReference type="ARBA" id="ARBA00022989"/>
    </source>
</evidence>
<dbReference type="NCBIfam" id="TIGR03141">
    <property type="entry name" value="cytochro_ccmD"/>
    <property type="match status" value="1"/>
</dbReference>
<evidence type="ECO:0000313" key="13">
    <source>
        <dbReference type="EMBL" id="PUE05043.1"/>
    </source>
</evidence>
<dbReference type="Proteomes" id="UP000250928">
    <property type="component" value="Unassembled WGS sequence"/>
</dbReference>
<evidence type="ECO:0000313" key="14">
    <source>
        <dbReference type="Proteomes" id="UP000250928"/>
    </source>
</evidence>
<evidence type="ECO:0000256" key="2">
    <source>
        <dbReference type="ARBA" id="ARBA00004377"/>
    </source>
</evidence>
<comment type="subcellular location">
    <subcellularLocation>
        <location evidence="2 12">Cell inner membrane</location>
        <topology evidence="2 12">Single-pass membrane protein</topology>
    </subcellularLocation>
</comment>
<comment type="caution">
    <text evidence="13">The sequence shown here is derived from an EMBL/GenBank/DDBJ whole genome shotgun (WGS) entry which is preliminary data.</text>
</comment>
<dbReference type="Pfam" id="PF04995">
    <property type="entry name" value="CcmD"/>
    <property type="match status" value="1"/>
</dbReference>
<evidence type="ECO:0000256" key="8">
    <source>
        <dbReference type="ARBA" id="ARBA00022692"/>
    </source>
</evidence>
<keyword evidence="8 12" id="KW-0812">Transmembrane</keyword>
<protein>
    <recommendedName>
        <fullName evidence="4 12">Heme exporter protein D</fullName>
    </recommendedName>
</protein>
<keyword evidence="7 12" id="KW-0997">Cell inner membrane</keyword>
<comment type="function">
    <text evidence="1 12">Required for the export of heme to the periplasm for the biogenesis of c-type cytochromes.</text>
</comment>
<evidence type="ECO:0000256" key="1">
    <source>
        <dbReference type="ARBA" id="ARBA00002442"/>
    </source>
</evidence>
<dbReference type="GO" id="GO:0015886">
    <property type="term" value="P:heme transport"/>
    <property type="evidence" value="ECO:0007669"/>
    <property type="project" value="InterPro"/>
</dbReference>
<keyword evidence="6 12" id="KW-1003">Cell membrane</keyword>
<keyword evidence="10 12" id="KW-1133">Transmembrane helix</keyword>
<keyword evidence="11 12" id="KW-0472">Membrane</keyword>
<organism evidence="13 14">
    <name type="scientific">Candidatus Sedimenticola endophacoides</name>
    <dbReference type="NCBI Taxonomy" id="2548426"/>
    <lineage>
        <taxon>Bacteria</taxon>
        <taxon>Pseudomonadati</taxon>
        <taxon>Pseudomonadota</taxon>
        <taxon>Gammaproteobacteria</taxon>
        <taxon>Chromatiales</taxon>
        <taxon>Sedimenticolaceae</taxon>
        <taxon>Sedimenticola</taxon>
    </lineage>
</organism>
<proteinExistence type="inferred from homology"/>
<feature type="transmembrane region" description="Helical" evidence="12">
    <location>
        <begin position="12"/>
        <end position="34"/>
    </location>
</feature>
<accession>A0A657Q7H7</accession>
<evidence type="ECO:0000256" key="11">
    <source>
        <dbReference type="ARBA" id="ARBA00023136"/>
    </source>
</evidence>
<evidence type="ECO:0000256" key="5">
    <source>
        <dbReference type="ARBA" id="ARBA00022448"/>
    </source>
</evidence>
<keyword evidence="5 12" id="KW-0813">Transport</keyword>
<reference evidence="13 14" key="1">
    <citation type="submission" date="2018-01" db="EMBL/GenBank/DDBJ databases">
        <title>Novel co-symbiosis in the lucinid bivalve Phacoides pectinatus.</title>
        <authorList>
            <person name="Lim S.J."/>
            <person name="Davis B.G."/>
            <person name="Gill D.E."/>
            <person name="Engel A.S."/>
            <person name="Anderson L.C."/>
            <person name="Campbell B.J."/>
        </authorList>
    </citation>
    <scope>NUCLEOTIDE SEQUENCE [LARGE SCALE GENOMIC DNA]</scope>
    <source>
        <strain evidence="13">N3_P5</strain>
    </source>
</reference>
<dbReference type="AlphaFoldDB" id="A0A657Q7H7"/>
<evidence type="ECO:0000256" key="4">
    <source>
        <dbReference type="ARBA" id="ARBA00016461"/>
    </source>
</evidence>
<sequence>MSVAEFFDMGGYALYVWGSFGMTALLMGIEPFLVRGRRQVVIKRVARILRMNTEGKR</sequence>
<gene>
    <name evidence="13" type="primary">ccmD</name>
    <name evidence="13" type="ORF">C3L24_02070</name>
</gene>
<dbReference type="GO" id="GO:0017004">
    <property type="term" value="P:cytochrome complex assembly"/>
    <property type="evidence" value="ECO:0007669"/>
    <property type="project" value="UniProtKB-KW"/>
</dbReference>
<dbReference type="InterPro" id="IPR007078">
    <property type="entry name" value="Haem_export_protD_CcmD"/>
</dbReference>
<dbReference type="GO" id="GO:0005886">
    <property type="term" value="C:plasma membrane"/>
    <property type="evidence" value="ECO:0007669"/>
    <property type="project" value="UniProtKB-SubCell"/>
</dbReference>
<name>A0A657Q7H7_9GAMM</name>
<keyword evidence="9 12" id="KW-0201">Cytochrome c-type biogenesis</keyword>
<evidence type="ECO:0000256" key="6">
    <source>
        <dbReference type="ARBA" id="ARBA00022475"/>
    </source>
</evidence>
<comment type="similarity">
    <text evidence="3 12">Belongs to the CcmD/CycX/HelD family.</text>
</comment>